<dbReference type="STRING" id="337451.A0A3S3NR12"/>
<feature type="compositionally biased region" description="Basic and acidic residues" evidence="1">
    <location>
        <begin position="152"/>
        <end position="165"/>
    </location>
</feature>
<feature type="compositionally biased region" description="Basic and acidic residues" evidence="1">
    <location>
        <begin position="182"/>
        <end position="204"/>
    </location>
</feature>
<feature type="compositionally biased region" description="Low complexity" evidence="1">
    <location>
        <begin position="243"/>
        <end position="256"/>
    </location>
</feature>
<dbReference type="OrthoDB" id="1927466at2759"/>
<proteinExistence type="predicted"/>
<feature type="compositionally biased region" description="Basic and acidic residues" evidence="1">
    <location>
        <begin position="37"/>
        <end position="60"/>
    </location>
</feature>
<sequence length="721" mass="79007">MGLCMSKKGLQKEEKIEKISSPSPPPPPSKLISDSLPQEKEREITPLPEKEEKPAAEAKKQTPVSNRKKVQESKKEERGEEPKRIETTPKEDFCNSLSAGVVRTSSCTKEELDAILIQCGRLSRSSSGKGSSDNNGRGNSGSGSRKYAGSKRSYDFDHDSTTEKSYDDEEKPQIRPAHRRTPSREKDGGASELKRSGSRDEGRRSGSRRASRSPGRRQETPSEKTRPGKMVSVPATVSTAREAGNGTRKAAATAAKRGGEVGARGTASPRARSPAKIKATSNENTHHHHPSPAKNKAASNENIHHHHPSQPSLSRNSSRKADQSPYRRNPLSEVDENIPKTDQQPTLKNQDLNKPNKGNGNKTARSKEGEEGMNKASHIQLQKPHENAAAQTPKPKERNIRTVEIPRERSSNSSRGIREQLMTCRSMEQQQEPEIVEAAADSAKGGLPKRSEVSAENPGTENLIPQTITRSRSSRRSRDLDLVMGLNPDTLLNNPSSYASLLLEDIQNYHCQNVAFSLPPCVSKACSILEAVADLNSCTSSNLSPAFSEEKISEPNRPNCYNNSISLNGRFNRKLMGKDPFVESEVVANDDDLTEPSLHKYVTVREPVRDMEQQESAGSNSFLGHHWSSSWEPNSAESTDRWTSSLSYTGEEVEQSEATGSFEAGAGRLKRGACNNSSSSMLPATSLSGKKRECDGGNGKHGTCIFFTSSRCYRSSWKVKA</sequence>
<name>A0A3S3NR12_9MAGN</name>
<feature type="region of interest" description="Disordered" evidence="1">
    <location>
        <begin position="442"/>
        <end position="462"/>
    </location>
</feature>
<feature type="compositionally biased region" description="Basic and acidic residues" evidence="1">
    <location>
        <begin position="69"/>
        <end position="93"/>
    </location>
</feature>
<gene>
    <name evidence="2" type="ORF">CKAN_02186700</name>
</gene>
<protein>
    <submittedName>
        <fullName evidence="2">Serine/arginine repetitive matrix protein 1-like protein</fullName>
    </submittedName>
</protein>
<keyword evidence="3" id="KW-1185">Reference proteome</keyword>
<evidence type="ECO:0000313" key="3">
    <source>
        <dbReference type="Proteomes" id="UP000283530"/>
    </source>
</evidence>
<feature type="region of interest" description="Disordered" evidence="1">
    <location>
        <begin position="1"/>
        <end position="399"/>
    </location>
</feature>
<dbReference type="PANTHER" id="PTHR34367:SF1">
    <property type="entry name" value="OS04G0528600 PROTEIN"/>
    <property type="match status" value="1"/>
</dbReference>
<evidence type="ECO:0000256" key="1">
    <source>
        <dbReference type="SAM" id="MobiDB-lite"/>
    </source>
</evidence>
<feature type="compositionally biased region" description="Low complexity" evidence="1">
    <location>
        <begin position="120"/>
        <end position="145"/>
    </location>
</feature>
<dbReference type="AlphaFoldDB" id="A0A3S3NR12"/>
<evidence type="ECO:0000313" key="2">
    <source>
        <dbReference type="EMBL" id="RWR92649.1"/>
    </source>
</evidence>
<dbReference type="InterPro" id="IPR040412">
    <property type="entry name" value="At1g65710-like"/>
</dbReference>
<feature type="compositionally biased region" description="Basic residues" evidence="1">
    <location>
        <begin position="205"/>
        <end position="215"/>
    </location>
</feature>
<feature type="compositionally biased region" description="Polar residues" evidence="1">
    <location>
        <begin position="95"/>
        <end position="107"/>
    </location>
</feature>
<feature type="compositionally biased region" description="Basic and acidic residues" evidence="1">
    <location>
        <begin position="216"/>
        <end position="226"/>
    </location>
</feature>
<dbReference type="EMBL" id="QPKB01000009">
    <property type="protein sequence ID" value="RWR92649.1"/>
    <property type="molecule type" value="Genomic_DNA"/>
</dbReference>
<accession>A0A3S3NR12</accession>
<organism evidence="2 3">
    <name type="scientific">Cinnamomum micranthum f. kanehirae</name>
    <dbReference type="NCBI Taxonomy" id="337451"/>
    <lineage>
        <taxon>Eukaryota</taxon>
        <taxon>Viridiplantae</taxon>
        <taxon>Streptophyta</taxon>
        <taxon>Embryophyta</taxon>
        <taxon>Tracheophyta</taxon>
        <taxon>Spermatophyta</taxon>
        <taxon>Magnoliopsida</taxon>
        <taxon>Magnoliidae</taxon>
        <taxon>Laurales</taxon>
        <taxon>Lauraceae</taxon>
        <taxon>Cinnamomum</taxon>
    </lineage>
</organism>
<feature type="compositionally biased region" description="Polar residues" evidence="1">
    <location>
        <begin position="340"/>
        <end position="363"/>
    </location>
</feature>
<reference evidence="2 3" key="1">
    <citation type="journal article" date="2019" name="Nat. Plants">
        <title>Stout camphor tree genome fills gaps in understanding of flowering plant genome evolution.</title>
        <authorList>
            <person name="Chaw S.M."/>
            <person name="Liu Y.C."/>
            <person name="Wu Y.W."/>
            <person name="Wang H.Y."/>
            <person name="Lin C.I."/>
            <person name="Wu C.S."/>
            <person name="Ke H.M."/>
            <person name="Chang L.Y."/>
            <person name="Hsu C.Y."/>
            <person name="Yang H.T."/>
            <person name="Sudianto E."/>
            <person name="Hsu M.H."/>
            <person name="Wu K.P."/>
            <person name="Wang L.N."/>
            <person name="Leebens-Mack J.H."/>
            <person name="Tsai I.J."/>
        </authorList>
    </citation>
    <scope>NUCLEOTIDE SEQUENCE [LARGE SCALE GENOMIC DNA]</scope>
    <source>
        <strain evidence="3">cv. Chaw 1501</strain>
        <tissue evidence="2">Young leaves</tissue>
    </source>
</reference>
<dbReference type="Proteomes" id="UP000283530">
    <property type="component" value="Unassembled WGS sequence"/>
</dbReference>
<dbReference type="PANTHER" id="PTHR34367">
    <property type="entry name" value="OS02G0734667 PROTEIN"/>
    <property type="match status" value="1"/>
</dbReference>
<comment type="caution">
    <text evidence="2">The sequence shown here is derived from an EMBL/GenBank/DDBJ whole genome shotgun (WGS) entry which is preliminary data.</text>
</comment>